<evidence type="ECO:0000313" key="2">
    <source>
        <dbReference type="EMBL" id="PWJ79046.1"/>
    </source>
</evidence>
<dbReference type="NCBIfam" id="TIGR02876">
    <property type="entry name" value="spore_yqfD"/>
    <property type="match status" value="1"/>
</dbReference>
<keyword evidence="3" id="KW-1185">Reference proteome</keyword>
<accession>A0AB73TA09</accession>
<dbReference type="Proteomes" id="UP000245412">
    <property type="component" value="Unassembled WGS sequence"/>
</dbReference>
<keyword evidence="1" id="KW-0472">Membrane</keyword>
<evidence type="ECO:0000256" key="1">
    <source>
        <dbReference type="SAM" id="Phobius"/>
    </source>
</evidence>
<dbReference type="PIRSF" id="PIRSF029895">
    <property type="entry name" value="SpoIV"/>
    <property type="match status" value="1"/>
</dbReference>
<reference evidence="2 3" key="1">
    <citation type="submission" date="2018-05" db="EMBL/GenBank/DDBJ databases">
        <authorList>
            <person name="Goeker M."/>
            <person name="Huntemann M."/>
            <person name="Clum A."/>
            <person name="Pillay M."/>
            <person name="Palaniappan K."/>
            <person name="Varghese N."/>
            <person name="Mikhailova N."/>
            <person name="Stamatis D."/>
            <person name="Reddy T."/>
            <person name="Daum C."/>
            <person name="Shapiro N."/>
            <person name="Ivanova N."/>
            <person name="Kyrpides N."/>
            <person name="Woyke T."/>
        </authorList>
    </citation>
    <scope>NUCLEOTIDE SEQUENCE [LARGE SCALE GENOMIC DNA]</scope>
    <source>
        <strain evidence="2 3">DSM 26524</strain>
    </source>
</reference>
<protein>
    <recommendedName>
        <fullName evidence="4">Sporulation protein YqfD</fullName>
    </recommendedName>
</protein>
<dbReference type="Pfam" id="PF06898">
    <property type="entry name" value="YqfD"/>
    <property type="match status" value="1"/>
</dbReference>
<dbReference type="EMBL" id="QGGY01000001">
    <property type="protein sequence ID" value="PWJ79046.1"/>
    <property type="molecule type" value="Genomic_DNA"/>
</dbReference>
<evidence type="ECO:0008006" key="4">
    <source>
        <dbReference type="Google" id="ProtNLM"/>
    </source>
</evidence>
<feature type="transmembrane region" description="Helical" evidence="1">
    <location>
        <begin position="89"/>
        <end position="111"/>
    </location>
</feature>
<organism evidence="2 3">
    <name type="scientific">Murimonas intestini</name>
    <dbReference type="NCBI Taxonomy" id="1337051"/>
    <lineage>
        <taxon>Bacteria</taxon>
        <taxon>Bacillati</taxon>
        <taxon>Bacillota</taxon>
        <taxon>Clostridia</taxon>
        <taxon>Lachnospirales</taxon>
        <taxon>Lachnospiraceae</taxon>
        <taxon>Murimonas</taxon>
    </lineage>
</organism>
<dbReference type="RefSeq" id="WP_187374084.1">
    <property type="nucleotide sequence ID" value="NZ_CABJAT010000001.1"/>
</dbReference>
<dbReference type="InterPro" id="IPR010690">
    <property type="entry name" value="YqfD"/>
</dbReference>
<keyword evidence="1" id="KW-1133">Transmembrane helix</keyword>
<name>A0AB73TA09_9FIRM</name>
<comment type="caution">
    <text evidence="2">The sequence shown here is derived from an EMBL/GenBank/DDBJ whole genome shotgun (WGS) entry which is preliminary data.</text>
</comment>
<sequence>MVKQILQYGKGHVRIRVEGGSYERFLNLCANHNIYLWDLIPSGDAYEMNLSIKEFRELKPLAHKSRVRVRVVERYGLPFFLHRYRNRKLFFAGIMAALGIILFLSCFIWDIHVEGNLHETTEVILEYLQTEEIGHGTWKSGIDCKALASSLRKQFDDFIWVSVKIDGTRLLINVQENTDLALEEDRVYEDSDLISNVDGTIVKMVTRSGAPVAAAGDEIKKGDMLVRGRLEILDDGGEVSAYRYCAADADIYVKTVYHYKSEFPLAYKDKVYTGSQQNGYFFTAFGKRFTFALGTGAYELRDTVTREHQAQLWENFFLPVSWGKIEVKEYENQQKTYTNEEAAKRAEDELSYFLKKIQEKGVQIFENNVKIETSAKTCKAEGDIYLIEKAGKRVAAERADAPQEKGTDEE</sequence>
<evidence type="ECO:0000313" key="3">
    <source>
        <dbReference type="Proteomes" id="UP000245412"/>
    </source>
</evidence>
<keyword evidence="1" id="KW-0812">Transmembrane</keyword>
<gene>
    <name evidence="2" type="ORF">C7383_101423</name>
</gene>
<dbReference type="AlphaFoldDB" id="A0AB73TA09"/>
<proteinExistence type="predicted"/>